<reference evidence="3" key="1">
    <citation type="journal article" date="2021" name="Mol. Plant Microbe Interact.">
        <title>Telomere to telomere genome assembly of Fusarium musae F31, causal agent of crown rot disease of banana.</title>
        <authorList>
            <person name="Degradi L."/>
            <person name="Tava V."/>
            <person name="Kunova A."/>
            <person name="Cortesi P."/>
            <person name="Saracchi M."/>
            <person name="Pasquali M."/>
        </authorList>
    </citation>
    <scope>NUCLEOTIDE SEQUENCE</scope>
    <source>
        <strain evidence="3">F31</strain>
    </source>
</reference>
<feature type="compositionally biased region" description="Low complexity" evidence="1">
    <location>
        <begin position="40"/>
        <end position="63"/>
    </location>
</feature>
<feature type="signal peptide" evidence="2">
    <location>
        <begin position="1"/>
        <end position="17"/>
    </location>
</feature>
<dbReference type="Proteomes" id="UP000827133">
    <property type="component" value="Unassembled WGS sequence"/>
</dbReference>
<keyword evidence="2" id="KW-0732">Signal</keyword>
<evidence type="ECO:0000313" key="3">
    <source>
        <dbReference type="EMBL" id="KAG9496449.1"/>
    </source>
</evidence>
<feature type="region of interest" description="Disordered" evidence="1">
    <location>
        <begin position="20"/>
        <end position="85"/>
    </location>
</feature>
<accession>A0A9P8D6X7</accession>
<dbReference type="GeneID" id="68320893"/>
<dbReference type="RefSeq" id="XP_044675449.1">
    <property type="nucleotide sequence ID" value="XM_044830533.1"/>
</dbReference>
<feature type="chain" id="PRO_5040347585" description="Hydrophobin" evidence="2">
    <location>
        <begin position="18"/>
        <end position="119"/>
    </location>
</feature>
<comment type="caution">
    <text evidence="3">The sequence shown here is derived from an EMBL/GenBank/DDBJ whole genome shotgun (WGS) entry which is preliminary data.</text>
</comment>
<feature type="compositionally biased region" description="Gly residues" evidence="1">
    <location>
        <begin position="64"/>
        <end position="81"/>
    </location>
</feature>
<evidence type="ECO:0000313" key="4">
    <source>
        <dbReference type="Proteomes" id="UP000827133"/>
    </source>
</evidence>
<proteinExistence type="predicted"/>
<dbReference type="KEGG" id="fmu:J7337_013037"/>
<name>A0A9P8D6X7_9HYPO</name>
<dbReference type="AlphaFoldDB" id="A0A9P8D6X7"/>
<gene>
    <name evidence="3" type="ORF">J7337_013037</name>
</gene>
<evidence type="ECO:0000256" key="2">
    <source>
        <dbReference type="SAM" id="SignalP"/>
    </source>
</evidence>
<evidence type="ECO:0008006" key="5">
    <source>
        <dbReference type="Google" id="ProtNLM"/>
    </source>
</evidence>
<dbReference type="EMBL" id="JAHBCI010000010">
    <property type="protein sequence ID" value="KAG9496449.1"/>
    <property type="molecule type" value="Genomic_DNA"/>
</dbReference>
<sequence length="119" mass="11498">MKASIVIFTVFAAMVAATPVPQPEPQCAGCEPSGKGSSGAGANASSNNTNTNNNENNISVGVTNPGGSGGSSGGGNSGGNGDTEPKGSCKACIDFCTGRGDLIDGVCKAIVCGIDCIVI</sequence>
<keyword evidence="4" id="KW-1185">Reference proteome</keyword>
<evidence type="ECO:0000256" key="1">
    <source>
        <dbReference type="SAM" id="MobiDB-lite"/>
    </source>
</evidence>
<protein>
    <recommendedName>
        <fullName evidence="5">Hydrophobin</fullName>
    </recommendedName>
</protein>
<organism evidence="3 4">
    <name type="scientific">Fusarium musae</name>
    <dbReference type="NCBI Taxonomy" id="1042133"/>
    <lineage>
        <taxon>Eukaryota</taxon>
        <taxon>Fungi</taxon>
        <taxon>Dikarya</taxon>
        <taxon>Ascomycota</taxon>
        <taxon>Pezizomycotina</taxon>
        <taxon>Sordariomycetes</taxon>
        <taxon>Hypocreomycetidae</taxon>
        <taxon>Hypocreales</taxon>
        <taxon>Nectriaceae</taxon>
        <taxon>Fusarium</taxon>
    </lineage>
</organism>